<name>A0A5K7XNC7_9BACT</name>
<evidence type="ECO:0000256" key="4">
    <source>
        <dbReference type="ARBA" id="ARBA00023270"/>
    </source>
</evidence>
<comment type="subcellular location">
    <subcellularLocation>
        <location evidence="1">Cytoplasm</location>
    </subcellularLocation>
</comment>
<organism evidence="9 10">
    <name type="scientific">Lacipirellula parvula</name>
    <dbReference type="NCBI Taxonomy" id="2650471"/>
    <lineage>
        <taxon>Bacteria</taxon>
        <taxon>Pseudomonadati</taxon>
        <taxon>Planctomycetota</taxon>
        <taxon>Planctomycetia</taxon>
        <taxon>Pirellulales</taxon>
        <taxon>Lacipirellulaceae</taxon>
        <taxon>Lacipirellula</taxon>
    </lineage>
</organism>
<dbReference type="PANTHER" id="PTHR12128">
    <property type="entry name" value="DIHYDRODIPICOLINATE SYNTHASE"/>
    <property type="match status" value="1"/>
</dbReference>
<reference evidence="10" key="1">
    <citation type="submission" date="2019-10" db="EMBL/GenBank/DDBJ databases">
        <title>Lacipirellula parvula gen. nov., sp. nov., representing a lineage of planctomycetes widespread in freshwater anoxic habitats, and description of the family Lacipirellulaceae.</title>
        <authorList>
            <person name="Dedysh S.N."/>
            <person name="Kulichevskaya I.S."/>
            <person name="Beletsky A.V."/>
            <person name="Rakitin A.L."/>
            <person name="Mardanov A.V."/>
            <person name="Ivanova A.A."/>
            <person name="Saltykova V.X."/>
            <person name="Rijpstra W.I.C."/>
            <person name="Sinninghe Damste J.S."/>
            <person name="Ravin N.V."/>
        </authorList>
    </citation>
    <scope>NUCLEOTIDE SEQUENCE [LARGE SCALE GENOMIC DNA]</scope>
    <source>
        <strain evidence="10">PX69</strain>
    </source>
</reference>
<evidence type="ECO:0000256" key="8">
    <source>
        <dbReference type="PIRSR" id="PIRSR001365-2"/>
    </source>
</evidence>
<sequence>MTQPLTGLIAATYTPMHEDGSLNLDAVPAMVNHLERSGVRGIYICGSTGEGVSLTGVERCDVAEAYISAAKGRLRTIVQVGHNSIAEARQLASHAQRCGADAFSAIPPFYYKIETMQMLVDCAAQIAGGAPELPFYYYHIPAFTGTSVDMVDFMSAAGLRIPNLVGLKYTAHKVFEFQACRELNNGRFDVVWGADEMLLAGLAVGARGAIGSTYNIAAPLYRDIIDAYDRQDMELAQELQMRSVALVRLLNKYPFHAATKVVLELYGLEAGPCREPLASLSKAQKAQLAIDLEESGCWEWLRPGEAAATKPKHAVSNGVAARE</sequence>
<dbReference type="PROSITE" id="PS00665">
    <property type="entry name" value="DHDPS_1"/>
    <property type="match status" value="1"/>
</dbReference>
<dbReference type="SUPFAM" id="SSF51569">
    <property type="entry name" value="Aldolase"/>
    <property type="match status" value="1"/>
</dbReference>
<dbReference type="Proteomes" id="UP000326837">
    <property type="component" value="Chromosome"/>
</dbReference>
<dbReference type="RefSeq" id="WP_152100173.1">
    <property type="nucleotide sequence ID" value="NZ_AP021861.1"/>
</dbReference>
<evidence type="ECO:0000313" key="10">
    <source>
        <dbReference type="Proteomes" id="UP000326837"/>
    </source>
</evidence>
<gene>
    <name evidence="9" type="ORF">PLANPX_4251</name>
</gene>
<keyword evidence="5" id="KW-0119">Carbohydrate metabolism</keyword>
<dbReference type="GO" id="GO:0008747">
    <property type="term" value="F:N-acetylneuraminate lyase activity"/>
    <property type="evidence" value="ECO:0007669"/>
    <property type="project" value="UniProtKB-EC"/>
</dbReference>
<dbReference type="PANTHER" id="PTHR12128:SF21">
    <property type="entry name" value="N-ACETYLNEURAMINATE LYASE"/>
    <property type="match status" value="1"/>
</dbReference>
<feature type="active site" description="Proton donor/acceptor" evidence="7">
    <location>
        <position position="138"/>
    </location>
</feature>
<dbReference type="InterPro" id="IPR013785">
    <property type="entry name" value="Aldolase_TIM"/>
</dbReference>
<accession>A0A5K7XNC7</accession>
<protein>
    <submittedName>
        <fullName evidence="9">N-acetylneuraminate lyase</fullName>
        <ecNumber evidence="9">4.1.3.3</ecNumber>
    </submittedName>
</protein>
<keyword evidence="3 6" id="KW-0456">Lyase</keyword>
<dbReference type="Pfam" id="PF00701">
    <property type="entry name" value="DHDPS"/>
    <property type="match status" value="1"/>
</dbReference>
<feature type="binding site" evidence="8">
    <location>
        <position position="210"/>
    </location>
    <ligand>
        <name>pyruvate</name>
        <dbReference type="ChEBI" id="CHEBI:15361"/>
    </ligand>
</feature>
<dbReference type="GO" id="GO:0005737">
    <property type="term" value="C:cytoplasm"/>
    <property type="evidence" value="ECO:0007669"/>
    <property type="project" value="UniProtKB-SubCell"/>
</dbReference>
<dbReference type="KEGG" id="lpav:PLANPX_4251"/>
<keyword evidence="4" id="KW-0704">Schiff base</keyword>
<dbReference type="AlphaFoldDB" id="A0A5K7XNC7"/>
<evidence type="ECO:0000256" key="1">
    <source>
        <dbReference type="ARBA" id="ARBA00004496"/>
    </source>
</evidence>
<evidence type="ECO:0000256" key="6">
    <source>
        <dbReference type="PIRNR" id="PIRNR001365"/>
    </source>
</evidence>
<dbReference type="Gene3D" id="3.20.20.70">
    <property type="entry name" value="Aldolase class I"/>
    <property type="match status" value="1"/>
</dbReference>
<evidence type="ECO:0000256" key="3">
    <source>
        <dbReference type="ARBA" id="ARBA00023239"/>
    </source>
</evidence>
<dbReference type="EC" id="4.1.3.3" evidence="9"/>
<dbReference type="InterPro" id="IPR020624">
    <property type="entry name" value="Schiff_base-form_aldolases_CS"/>
</dbReference>
<keyword evidence="10" id="KW-1185">Reference proteome</keyword>
<comment type="similarity">
    <text evidence="6">Belongs to the DapA family.</text>
</comment>
<dbReference type="PRINTS" id="PR00146">
    <property type="entry name" value="DHPICSNTHASE"/>
</dbReference>
<dbReference type="PIRSF" id="PIRSF001365">
    <property type="entry name" value="DHDPS"/>
    <property type="match status" value="1"/>
</dbReference>
<dbReference type="EMBL" id="AP021861">
    <property type="protein sequence ID" value="BBO34639.1"/>
    <property type="molecule type" value="Genomic_DNA"/>
</dbReference>
<evidence type="ECO:0000313" key="9">
    <source>
        <dbReference type="EMBL" id="BBO34639.1"/>
    </source>
</evidence>
<evidence type="ECO:0000256" key="2">
    <source>
        <dbReference type="ARBA" id="ARBA00022490"/>
    </source>
</evidence>
<proteinExistence type="inferred from homology"/>
<evidence type="ECO:0000256" key="7">
    <source>
        <dbReference type="PIRSR" id="PIRSR001365-1"/>
    </source>
</evidence>
<dbReference type="InterPro" id="IPR002220">
    <property type="entry name" value="DapA-like"/>
</dbReference>
<feature type="binding site" evidence="8">
    <location>
        <position position="48"/>
    </location>
    <ligand>
        <name>pyruvate</name>
        <dbReference type="ChEBI" id="CHEBI:15361"/>
    </ligand>
</feature>
<feature type="active site" description="Schiff-base intermediate with substrate" evidence="7">
    <location>
        <position position="168"/>
    </location>
</feature>
<dbReference type="SMART" id="SM01130">
    <property type="entry name" value="DHDPS"/>
    <property type="match status" value="1"/>
</dbReference>
<keyword evidence="2" id="KW-0963">Cytoplasm</keyword>
<evidence type="ECO:0000256" key="5">
    <source>
        <dbReference type="ARBA" id="ARBA00023277"/>
    </source>
</evidence>